<dbReference type="GO" id="GO:0003700">
    <property type="term" value="F:DNA-binding transcription factor activity"/>
    <property type="evidence" value="ECO:0007669"/>
    <property type="project" value="TreeGrafter"/>
</dbReference>
<evidence type="ECO:0000256" key="3">
    <source>
        <dbReference type="ARBA" id="ARBA00023163"/>
    </source>
</evidence>
<dbReference type="InterPro" id="IPR011075">
    <property type="entry name" value="TetR_C"/>
</dbReference>
<dbReference type="InterPro" id="IPR001647">
    <property type="entry name" value="HTH_TetR"/>
</dbReference>
<evidence type="ECO:0000256" key="4">
    <source>
        <dbReference type="PROSITE-ProRule" id="PRU00335"/>
    </source>
</evidence>
<sequence>MKKIKEAEGRGRPRDVTRDTVILEVTIQGLVELGYERLSINEIASLAKASKSTIYRRWSSKATLVADAVAYWMEKSVPLETPNTKSLTDDITLIVSVVPDGDAFRNAVTVFLDLASVGIRHEELRSAISHEILEGRRQQLREVINNAIARGEIAASAKTAQIPNMVIGLILVHMLTDRLCGRDDIHRLVESVIEPLRKKS</sequence>
<dbReference type="PANTHER" id="PTHR30055">
    <property type="entry name" value="HTH-TYPE TRANSCRIPTIONAL REGULATOR RUTR"/>
    <property type="match status" value="1"/>
</dbReference>
<feature type="domain" description="HTH tetR-type" evidence="5">
    <location>
        <begin position="16"/>
        <end position="76"/>
    </location>
</feature>
<accession>A0A3P3XR74</accession>
<dbReference type="SUPFAM" id="SSF46689">
    <property type="entry name" value="Homeodomain-like"/>
    <property type="match status" value="1"/>
</dbReference>
<name>A0A3P3XR74_9SPIR</name>
<dbReference type="Gene3D" id="1.10.10.60">
    <property type="entry name" value="Homeodomain-like"/>
    <property type="match status" value="1"/>
</dbReference>
<dbReference type="InterPro" id="IPR036271">
    <property type="entry name" value="Tet_transcr_reg_TetR-rel_C_sf"/>
</dbReference>
<keyword evidence="3" id="KW-0804">Transcription</keyword>
<evidence type="ECO:0000256" key="1">
    <source>
        <dbReference type="ARBA" id="ARBA00023015"/>
    </source>
</evidence>
<dbReference type="PROSITE" id="PS50977">
    <property type="entry name" value="HTH_TETR_2"/>
    <property type="match status" value="1"/>
</dbReference>
<dbReference type="AlphaFoldDB" id="A0A3P3XR74"/>
<dbReference type="InterPro" id="IPR009057">
    <property type="entry name" value="Homeodomain-like_sf"/>
</dbReference>
<gene>
    <name evidence="6" type="ORF">SPIRO4BDMA_50307</name>
</gene>
<dbReference type="GO" id="GO:0000976">
    <property type="term" value="F:transcription cis-regulatory region binding"/>
    <property type="evidence" value="ECO:0007669"/>
    <property type="project" value="TreeGrafter"/>
</dbReference>
<evidence type="ECO:0000259" key="5">
    <source>
        <dbReference type="PROSITE" id="PS50977"/>
    </source>
</evidence>
<dbReference type="Pfam" id="PF00440">
    <property type="entry name" value="TetR_N"/>
    <property type="match status" value="1"/>
</dbReference>
<protein>
    <recommendedName>
        <fullName evidence="5">HTH tetR-type domain-containing protein</fullName>
    </recommendedName>
</protein>
<feature type="DNA-binding region" description="H-T-H motif" evidence="4">
    <location>
        <begin position="39"/>
        <end position="58"/>
    </location>
</feature>
<proteinExistence type="predicted"/>
<dbReference type="Pfam" id="PF16859">
    <property type="entry name" value="TetR_C_11"/>
    <property type="match status" value="1"/>
</dbReference>
<organism evidence="6">
    <name type="scientific">uncultured spirochete</name>
    <dbReference type="NCBI Taxonomy" id="156406"/>
    <lineage>
        <taxon>Bacteria</taxon>
        <taxon>Pseudomonadati</taxon>
        <taxon>Spirochaetota</taxon>
        <taxon>Spirochaetia</taxon>
        <taxon>Spirochaetales</taxon>
        <taxon>environmental samples</taxon>
    </lineage>
</organism>
<keyword evidence="2 4" id="KW-0238">DNA-binding</keyword>
<reference evidence="6" key="1">
    <citation type="submission" date="2017-02" db="EMBL/GenBank/DDBJ databases">
        <authorList>
            <person name="Regsiter A."/>
            <person name="William W."/>
        </authorList>
    </citation>
    <scope>NUCLEOTIDE SEQUENCE</scope>
    <source>
        <strain evidence="6">BdmA 4</strain>
    </source>
</reference>
<keyword evidence="1" id="KW-0805">Transcription regulation</keyword>
<dbReference type="SUPFAM" id="SSF48498">
    <property type="entry name" value="Tetracyclin repressor-like, C-terminal domain"/>
    <property type="match status" value="1"/>
</dbReference>
<dbReference type="Gene3D" id="1.10.357.10">
    <property type="entry name" value="Tetracycline Repressor, domain 2"/>
    <property type="match status" value="1"/>
</dbReference>
<dbReference type="InterPro" id="IPR050109">
    <property type="entry name" value="HTH-type_TetR-like_transc_reg"/>
</dbReference>
<evidence type="ECO:0000313" key="6">
    <source>
        <dbReference type="EMBL" id="SLM18792.1"/>
    </source>
</evidence>
<dbReference type="PANTHER" id="PTHR30055:SF148">
    <property type="entry name" value="TETR-FAMILY TRANSCRIPTIONAL REGULATOR"/>
    <property type="match status" value="1"/>
</dbReference>
<dbReference type="EMBL" id="FWDO01000005">
    <property type="protein sequence ID" value="SLM18792.1"/>
    <property type="molecule type" value="Genomic_DNA"/>
</dbReference>
<evidence type="ECO:0000256" key="2">
    <source>
        <dbReference type="ARBA" id="ARBA00023125"/>
    </source>
</evidence>